<name>A0A0A0LXS8_CUCSA</name>
<dbReference type="Gene3D" id="1.20.5.820">
    <property type="entry name" value="Preprotein translocase SecE subunit"/>
    <property type="match status" value="1"/>
</dbReference>
<keyword evidence="3" id="KW-1185">Reference proteome</keyword>
<gene>
    <name evidence="2" type="ORF">Csa_1G097740</name>
</gene>
<proteinExistence type="predicted"/>
<dbReference type="Gramene" id="KGN64796">
    <property type="protein sequence ID" value="KGN64796"/>
    <property type="gene ID" value="Csa_1G097740"/>
</dbReference>
<sequence>MDAIDSVFDPLREFAKDSVRLVKRCHKPDRKGTSSQRSRFVQRLASSSWDSLVSSSSSSLSPSITSSSDLARQLRPQKEQAGQYRRMELDQLFQILTNVIINLKSLIYFLEKYKTP</sequence>
<protein>
    <submittedName>
        <fullName evidence="2">Uncharacterized protein</fullName>
    </submittedName>
</protein>
<dbReference type="eggNOG" id="KOG3498">
    <property type="taxonomic scope" value="Eukaryota"/>
</dbReference>
<evidence type="ECO:0000313" key="3">
    <source>
        <dbReference type="Proteomes" id="UP000029981"/>
    </source>
</evidence>
<dbReference type="AlphaFoldDB" id="A0A0A0LXS8"/>
<reference evidence="2 3" key="2">
    <citation type="journal article" date="2009" name="PLoS ONE">
        <title>An integrated genetic and cytogenetic map of the cucumber genome.</title>
        <authorList>
            <person name="Ren Y."/>
            <person name="Zhang Z."/>
            <person name="Liu J."/>
            <person name="Staub J.E."/>
            <person name="Han Y."/>
            <person name="Cheng Z."/>
            <person name="Li X."/>
            <person name="Lu J."/>
            <person name="Miao H."/>
            <person name="Kang H."/>
            <person name="Xie B."/>
            <person name="Gu X."/>
            <person name="Wang X."/>
            <person name="Du Y."/>
            <person name="Jin W."/>
            <person name="Huang S."/>
        </authorList>
    </citation>
    <scope>NUCLEOTIDE SEQUENCE [LARGE SCALE GENOMIC DNA]</scope>
    <source>
        <strain evidence="3">cv. 9930</strain>
    </source>
</reference>
<dbReference type="GO" id="GO:0031204">
    <property type="term" value="P:post-translational protein targeting to membrane, translocation"/>
    <property type="evidence" value="ECO:0000318"/>
    <property type="project" value="GO_Central"/>
</dbReference>
<feature type="region of interest" description="Disordered" evidence="1">
    <location>
        <begin position="49"/>
        <end position="81"/>
    </location>
</feature>
<feature type="compositionally biased region" description="Low complexity" evidence="1">
    <location>
        <begin position="49"/>
        <end position="68"/>
    </location>
</feature>
<dbReference type="PANTHER" id="PTHR12309">
    <property type="entry name" value="SEC61 GAMMA SUBUNIT"/>
    <property type="match status" value="1"/>
</dbReference>
<evidence type="ECO:0000313" key="2">
    <source>
        <dbReference type="EMBL" id="KGN64796.1"/>
    </source>
</evidence>
<reference evidence="2 3" key="1">
    <citation type="journal article" date="2009" name="Nat. Genet.">
        <title>The genome of the cucumber, Cucumis sativus L.</title>
        <authorList>
            <person name="Huang S."/>
            <person name="Li R."/>
            <person name="Zhang Z."/>
            <person name="Li L."/>
            <person name="Gu X."/>
            <person name="Fan W."/>
            <person name="Lucas W.J."/>
            <person name="Wang X."/>
            <person name="Xie B."/>
            <person name="Ni P."/>
            <person name="Ren Y."/>
            <person name="Zhu H."/>
            <person name="Li J."/>
            <person name="Lin K."/>
            <person name="Jin W."/>
            <person name="Fei Z."/>
            <person name="Li G."/>
            <person name="Staub J."/>
            <person name="Kilian A."/>
            <person name="van der Vossen E.A."/>
            <person name="Wu Y."/>
            <person name="Guo J."/>
            <person name="He J."/>
            <person name="Jia Z."/>
            <person name="Ren Y."/>
            <person name="Tian G."/>
            <person name="Lu Y."/>
            <person name="Ruan J."/>
            <person name="Qian W."/>
            <person name="Wang M."/>
            <person name="Huang Q."/>
            <person name="Li B."/>
            <person name="Xuan Z."/>
            <person name="Cao J."/>
            <person name="Asan"/>
            <person name="Wu Z."/>
            <person name="Zhang J."/>
            <person name="Cai Q."/>
            <person name="Bai Y."/>
            <person name="Zhao B."/>
            <person name="Han Y."/>
            <person name="Li Y."/>
            <person name="Li X."/>
            <person name="Wang S."/>
            <person name="Shi Q."/>
            <person name="Liu S."/>
            <person name="Cho W.K."/>
            <person name="Kim J.Y."/>
            <person name="Xu Y."/>
            <person name="Heller-Uszynska K."/>
            <person name="Miao H."/>
            <person name="Cheng Z."/>
            <person name="Zhang S."/>
            <person name="Wu J."/>
            <person name="Yang Y."/>
            <person name="Kang H."/>
            <person name="Li M."/>
            <person name="Liang H."/>
            <person name="Ren X."/>
            <person name="Shi Z."/>
            <person name="Wen M."/>
            <person name="Jian M."/>
            <person name="Yang H."/>
            <person name="Zhang G."/>
            <person name="Yang Z."/>
            <person name="Chen R."/>
            <person name="Liu S."/>
            <person name="Li J."/>
            <person name="Ma L."/>
            <person name="Liu H."/>
            <person name="Zhou Y."/>
            <person name="Zhao J."/>
            <person name="Fang X."/>
            <person name="Li G."/>
            <person name="Fang L."/>
            <person name="Li Y."/>
            <person name="Liu D."/>
            <person name="Zheng H."/>
            <person name="Zhang Y."/>
            <person name="Qin N."/>
            <person name="Li Z."/>
            <person name="Yang G."/>
            <person name="Yang S."/>
            <person name="Bolund L."/>
            <person name="Kristiansen K."/>
            <person name="Zheng H."/>
            <person name="Li S."/>
            <person name="Zhang X."/>
            <person name="Yang H."/>
            <person name="Wang J."/>
            <person name="Sun R."/>
            <person name="Zhang B."/>
            <person name="Jiang S."/>
            <person name="Wang J."/>
            <person name="Du Y."/>
            <person name="Li S."/>
        </authorList>
    </citation>
    <scope>NUCLEOTIDE SEQUENCE [LARGE SCALE GENOMIC DNA]</scope>
    <source>
        <strain evidence="3">cv. 9930</strain>
    </source>
</reference>
<dbReference type="EMBL" id="CM002922">
    <property type="protein sequence ID" value="KGN64796.1"/>
    <property type="molecule type" value="Genomic_DNA"/>
</dbReference>
<dbReference type="InterPro" id="IPR023391">
    <property type="entry name" value="Prot_translocase_SecE_dom_sf"/>
</dbReference>
<organism evidence="2 3">
    <name type="scientific">Cucumis sativus</name>
    <name type="common">Cucumber</name>
    <dbReference type="NCBI Taxonomy" id="3659"/>
    <lineage>
        <taxon>Eukaryota</taxon>
        <taxon>Viridiplantae</taxon>
        <taxon>Streptophyta</taxon>
        <taxon>Embryophyta</taxon>
        <taxon>Tracheophyta</taxon>
        <taxon>Spermatophyta</taxon>
        <taxon>Magnoliopsida</taxon>
        <taxon>eudicotyledons</taxon>
        <taxon>Gunneridae</taxon>
        <taxon>Pentapetalae</taxon>
        <taxon>rosids</taxon>
        <taxon>fabids</taxon>
        <taxon>Cucurbitales</taxon>
        <taxon>Cucurbitaceae</taxon>
        <taxon>Benincaseae</taxon>
        <taxon>Cucumis</taxon>
    </lineage>
</organism>
<dbReference type="STRING" id="3659.A0A0A0LXS8"/>
<evidence type="ECO:0000256" key="1">
    <source>
        <dbReference type="SAM" id="MobiDB-lite"/>
    </source>
</evidence>
<dbReference type="GO" id="GO:0071261">
    <property type="term" value="C:Ssh1 translocon complex"/>
    <property type="evidence" value="ECO:0000318"/>
    <property type="project" value="GO_Central"/>
</dbReference>
<dbReference type="GO" id="GO:0008320">
    <property type="term" value="F:protein transmembrane transporter activity"/>
    <property type="evidence" value="ECO:0000318"/>
    <property type="project" value="GO_Central"/>
</dbReference>
<reference evidence="2 3" key="3">
    <citation type="journal article" date="2010" name="BMC Genomics">
        <title>Transcriptome sequencing and comparative analysis of cucumber flowers with different sex types.</title>
        <authorList>
            <person name="Guo S."/>
            <person name="Zheng Y."/>
            <person name="Joung J.G."/>
            <person name="Liu S."/>
            <person name="Zhang Z."/>
            <person name="Crasta O.R."/>
            <person name="Sobral B.W."/>
            <person name="Xu Y."/>
            <person name="Huang S."/>
            <person name="Fei Z."/>
        </authorList>
    </citation>
    <scope>NUCLEOTIDE SEQUENCE [LARGE SCALE GENOMIC DNA]</scope>
    <source>
        <strain evidence="3">cv. 9930</strain>
    </source>
</reference>
<reference evidence="2 3" key="4">
    <citation type="journal article" date="2011" name="BMC Genomics">
        <title>RNA-Seq improves annotation of protein-coding genes in the cucumber genome.</title>
        <authorList>
            <person name="Li Z."/>
            <person name="Zhang Z."/>
            <person name="Yan P."/>
            <person name="Huang S."/>
            <person name="Fei Z."/>
            <person name="Lin K."/>
        </authorList>
    </citation>
    <scope>NUCLEOTIDE SEQUENCE [LARGE SCALE GENOMIC DNA]</scope>
    <source>
        <strain evidence="3">cv. 9930</strain>
    </source>
</reference>
<dbReference type="Proteomes" id="UP000029981">
    <property type="component" value="Chromosome 1"/>
</dbReference>
<accession>A0A0A0LXS8</accession>